<evidence type="ECO:0000259" key="2">
    <source>
        <dbReference type="Pfam" id="PF07007"/>
    </source>
</evidence>
<feature type="chain" id="PRO_5026150524" evidence="1">
    <location>
        <begin position="17"/>
        <end position="156"/>
    </location>
</feature>
<protein>
    <submittedName>
        <fullName evidence="3">DUF1311 domain-containing protein</fullName>
    </submittedName>
</protein>
<dbReference type="KEGG" id="rom:EI983_06705"/>
<dbReference type="Proteomes" id="UP000428330">
    <property type="component" value="Chromosome"/>
</dbReference>
<dbReference type="RefSeq" id="WP_157706614.1">
    <property type="nucleotide sequence ID" value="NZ_CP034348.1"/>
</dbReference>
<feature type="domain" description="Lysozyme inhibitor LprI-like N-terminal" evidence="2">
    <location>
        <begin position="46"/>
        <end position="150"/>
    </location>
</feature>
<dbReference type="OrthoDB" id="7340239at2"/>
<accession>A0A6I6INZ2</accession>
<evidence type="ECO:0000256" key="1">
    <source>
        <dbReference type="SAM" id="SignalP"/>
    </source>
</evidence>
<proteinExistence type="predicted"/>
<dbReference type="AlphaFoldDB" id="A0A6I6INZ2"/>
<gene>
    <name evidence="3" type="ORF">EI983_06705</name>
</gene>
<dbReference type="Pfam" id="PF07007">
    <property type="entry name" value="LprI"/>
    <property type="match status" value="1"/>
</dbReference>
<evidence type="ECO:0000313" key="4">
    <source>
        <dbReference type="Proteomes" id="UP000428330"/>
    </source>
</evidence>
<dbReference type="Gene3D" id="1.20.1270.180">
    <property type="match status" value="1"/>
</dbReference>
<feature type="signal peptide" evidence="1">
    <location>
        <begin position="1"/>
        <end position="16"/>
    </location>
</feature>
<keyword evidence="4" id="KW-1185">Reference proteome</keyword>
<organism evidence="3 4">
    <name type="scientific">Roseovarius faecimaris</name>
    <dbReference type="NCBI Taxonomy" id="2494550"/>
    <lineage>
        <taxon>Bacteria</taxon>
        <taxon>Pseudomonadati</taxon>
        <taxon>Pseudomonadota</taxon>
        <taxon>Alphaproteobacteria</taxon>
        <taxon>Rhodobacterales</taxon>
        <taxon>Roseobacteraceae</taxon>
        <taxon>Roseovarius</taxon>
    </lineage>
</organism>
<keyword evidence="1" id="KW-0732">Signal</keyword>
<evidence type="ECO:0000313" key="3">
    <source>
        <dbReference type="EMBL" id="QGX97982.1"/>
    </source>
</evidence>
<reference evidence="4" key="1">
    <citation type="submission" date="2018-12" db="EMBL/GenBank/DDBJ databases">
        <title>Complete genome sequence of Roseovarius sp. MME-070.</title>
        <authorList>
            <person name="Nam Y.-D."/>
            <person name="Kang J."/>
            <person name="Chung W.-H."/>
            <person name="Park Y.S."/>
        </authorList>
    </citation>
    <scope>NUCLEOTIDE SEQUENCE [LARGE SCALE GENOMIC DNA]</scope>
    <source>
        <strain evidence="4">MME-070</strain>
    </source>
</reference>
<name>A0A6I6INZ2_9RHOB</name>
<sequence length="156" mass="17198">MRLAACLVLLPSLLSAQQIEFDISPTADCAAGDGGMACVGLAANSCMESSPGGYSTNGMSICTELELDWWDERLNRNYQLMRERARAFDADTADYAPPQEEALKEMQRAWIPFRDAKCEFVATEWGAGTGAGPATIWCLMDETARQALYLEERSRN</sequence>
<dbReference type="InterPro" id="IPR009739">
    <property type="entry name" value="LprI-like_N"/>
</dbReference>
<dbReference type="EMBL" id="CP034348">
    <property type="protein sequence ID" value="QGX97982.1"/>
    <property type="molecule type" value="Genomic_DNA"/>
</dbReference>